<evidence type="ECO:0000313" key="6">
    <source>
        <dbReference type="EMBL" id="CAA9527614.1"/>
    </source>
</evidence>
<accession>A0A6J4TQ07</accession>
<sequence>MSFRFVAYPSSAVLVRPTVSNIANNDHNPLSRALLQGLRAICGDDHVLTDTIQLRTYESDGLLQYRAKPGAVVLPGCAEEVRDVVRACSDAGVPWVARGAGSGLSGGALPVAEGVVIAITRMRRVLEVDLAGGRIVVEPGVTNTEVSTAVGPTHFYPPDPSSQIVCSIGGNVAENSGGAHCFKYGFTTNYVTGLEVVLADGAVVQLGGKELDVPGYDLLGAFVGSEGTLGICTKITLRVIPVPEAIKTMVAFFDTTNQAGETVSEIVSGGVVPGAIEMMDTLTIQAAEQAVGAGFPTDAGAALIVELDGSQDECDARFDEVVAICEANGATSIRIAQDDADRAAIWRTRKAAFAAMGRVSPNYFVQDGVIPRTKLPEVLVRIRELADEYGMRVGNVFHAGDGNLHPLVCYDGEEEAERAEELSGKILEVCVDAGGSITGEHGVGVDKKRHMPKMFDEPDLAAFQHLRCAFDPRGLANPGKVMPTPRLCGEVPGPYRAHPLERDGIAERF</sequence>
<dbReference type="Gene3D" id="3.30.465.10">
    <property type="match status" value="1"/>
</dbReference>
<evidence type="ECO:0000256" key="2">
    <source>
        <dbReference type="ARBA" id="ARBA00022630"/>
    </source>
</evidence>
<keyword evidence="2" id="KW-0285">Flavoprotein</keyword>
<dbReference type="SUPFAM" id="SSF55103">
    <property type="entry name" value="FAD-linked oxidases, C-terminal domain"/>
    <property type="match status" value="1"/>
</dbReference>
<reference evidence="6" key="1">
    <citation type="submission" date="2020-02" db="EMBL/GenBank/DDBJ databases">
        <authorList>
            <person name="Meier V. D."/>
        </authorList>
    </citation>
    <scope>NUCLEOTIDE SEQUENCE</scope>
    <source>
        <strain evidence="6">AVDCRST_MAG67</strain>
    </source>
</reference>
<evidence type="ECO:0000256" key="4">
    <source>
        <dbReference type="ARBA" id="ARBA00023002"/>
    </source>
</evidence>
<protein>
    <submittedName>
        <fullName evidence="6">Glycolate dehydrogenase, subunit GlcD</fullName>
        <ecNumber evidence="6">1.1.99.14</ecNumber>
    </submittedName>
</protein>
<dbReference type="InterPro" id="IPR016166">
    <property type="entry name" value="FAD-bd_PCMH"/>
</dbReference>
<comment type="cofactor">
    <cofactor evidence="1">
        <name>FAD</name>
        <dbReference type="ChEBI" id="CHEBI:57692"/>
    </cofactor>
</comment>
<dbReference type="InterPro" id="IPR051914">
    <property type="entry name" value="FAD-linked_OxidoTrans_Type4"/>
</dbReference>
<dbReference type="PROSITE" id="PS51387">
    <property type="entry name" value="FAD_PCMH"/>
    <property type="match status" value="1"/>
</dbReference>
<dbReference type="Gene3D" id="1.10.45.10">
    <property type="entry name" value="Vanillyl-alcohol Oxidase, Chain A, domain 4"/>
    <property type="match status" value="1"/>
</dbReference>
<evidence type="ECO:0000256" key="3">
    <source>
        <dbReference type="ARBA" id="ARBA00022827"/>
    </source>
</evidence>
<dbReference type="InterPro" id="IPR016169">
    <property type="entry name" value="FAD-bd_PCMH_sub2"/>
</dbReference>
<dbReference type="Pfam" id="PF02913">
    <property type="entry name" value="FAD-oxidase_C"/>
    <property type="match status" value="1"/>
</dbReference>
<dbReference type="InterPro" id="IPR016167">
    <property type="entry name" value="FAD-bd_PCMH_sub1"/>
</dbReference>
<gene>
    <name evidence="6" type="ORF">AVDCRST_MAG67-4174</name>
</gene>
<proteinExistence type="predicted"/>
<dbReference type="EMBL" id="CADCVQ010000160">
    <property type="protein sequence ID" value="CAA9527614.1"/>
    <property type="molecule type" value="Genomic_DNA"/>
</dbReference>
<keyword evidence="3" id="KW-0274">FAD</keyword>
<dbReference type="Gene3D" id="3.30.70.2740">
    <property type="match status" value="1"/>
</dbReference>
<feature type="domain" description="FAD-binding PCMH-type" evidence="5">
    <location>
        <begin position="65"/>
        <end position="242"/>
    </location>
</feature>
<organism evidence="6">
    <name type="scientific">uncultured Solirubrobacteraceae bacterium</name>
    <dbReference type="NCBI Taxonomy" id="1162706"/>
    <lineage>
        <taxon>Bacteria</taxon>
        <taxon>Bacillati</taxon>
        <taxon>Actinomycetota</taxon>
        <taxon>Thermoleophilia</taxon>
        <taxon>Solirubrobacterales</taxon>
        <taxon>Solirubrobacteraceae</taxon>
        <taxon>environmental samples</taxon>
    </lineage>
</organism>
<evidence type="ECO:0000259" key="5">
    <source>
        <dbReference type="PROSITE" id="PS51387"/>
    </source>
</evidence>
<dbReference type="Gene3D" id="3.30.43.10">
    <property type="entry name" value="Uridine Diphospho-n-acetylenolpyruvylglucosamine Reductase, domain 2"/>
    <property type="match status" value="1"/>
</dbReference>
<evidence type="ECO:0000256" key="1">
    <source>
        <dbReference type="ARBA" id="ARBA00001974"/>
    </source>
</evidence>
<dbReference type="InterPro" id="IPR036318">
    <property type="entry name" value="FAD-bd_PCMH-like_sf"/>
</dbReference>
<dbReference type="SUPFAM" id="SSF56176">
    <property type="entry name" value="FAD-binding/transporter-associated domain-like"/>
    <property type="match status" value="1"/>
</dbReference>
<dbReference type="PANTHER" id="PTHR42934:SF1">
    <property type="entry name" value="GLYCOLATE OXIDASE SUBUNIT GLCD"/>
    <property type="match status" value="1"/>
</dbReference>
<dbReference type="GO" id="GO:0019154">
    <property type="term" value="F:glycolate dehydrogenase activity"/>
    <property type="evidence" value="ECO:0007669"/>
    <property type="project" value="UniProtKB-EC"/>
</dbReference>
<dbReference type="InterPro" id="IPR016164">
    <property type="entry name" value="FAD-linked_Oxase-like_C"/>
</dbReference>
<dbReference type="PANTHER" id="PTHR42934">
    <property type="entry name" value="GLYCOLATE OXIDASE SUBUNIT GLCD"/>
    <property type="match status" value="1"/>
</dbReference>
<dbReference type="Pfam" id="PF01565">
    <property type="entry name" value="FAD_binding_4"/>
    <property type="match status" value="1"/>
</dbReference>
<dbReference type="InterPro" id="IPR016171">
    <property type="entry name" value="Vanillyl_alc_oxidase_C-sub2"/>
</dbReference>
<dbReference type="InterPro" id="IPR006094">
    <property type="entry name" value="Oxid_FAD_bind_N"/>
</dbReference>
<name>A0A6J4TQ07_9ACTN</name>
<dbReference type="AlphaFoldDB" id="A0A6J4TQ07"/>
<keyword evidence="4 6" id="KW-0560">Oxidoreductase</keyword>
<dbReference type="InterPro" id="IPR004113">
    <property type="entry name" value="FAD-bd_oxidored_4_C"/>
</dbReference>
<dbReference type="GO" id="GO:0071949">
    <property type="term" value="F:FAD binding"/>
    <property type="evidence" value="ECO:0007669"/>
    <property type="project" value="InterPro"/>
</dbReference>
<dbReference type="Gene3D" id="3.30.70.2190">
    <property type="match status" value="1"/>
</dbReference>
<dbReference type="EC" id="1.1.99.14" evidence="6"/>